<sequence>MTGELNIREKMKLKKGFTLIELLVVIAIIGILAAMILVALNTARAKAKDSRIKADIAQIRVLAETAYSTDGNYNNIATQTGYTNYTADILAQNASSAYALTKSAAPSVNYCAIATLNDGTTVSVSDAGQTMKGATCAAGILSGGTPL</sequence>
<evidence type="ECO:0000256" key="6">
    <source>
        <dbReference type="SAM" id="Phobius"/>
    </source>
</evidence>
<dbReference type="PROSITE" id="PS00409">
    <property type="entry name" value="PROKAR_NTER_METHYL"/>
    <property type="match status" value="1"/>
</dbReference>
<dbReference type="AlphaFoldDB" id="A0A0G4B1R2"/>
<evidence type="ECO:0000256" key="1">
    <source>
        <dbReference type="ARBA" id="ARBA00004167"/>
    </source>
</evidence>
<proteinExistence type="predicted"/>
<protein>
    <submittedName>
        <fullName evidence="7">Prepilin peptidase dependent protein D, type IV pilus assembly protein PilA</fullName>
    </submittedName>
</protein>
<gene>
    <name evidence="7" type="ORF">UT28_C0001G0077</name>
</gene>
<dbReference type="KEGG" id="bbgw:UT28_C0001G0077"/>
<comment type="subcellular location">
    <subcellularLocation>
        <location evidence="1">Membrane</location>
        <topology evidence="1">Single-pass membrane protein</topology>
    </subcellularLocation>
</comment>
<dbReference type="NCBIfam" id="TIGR02532">
    <property type="entry name" value="IV_pilin_GFxxxE"/>
    <property type="match status" value="1"/>
</dbReference>
<evidence type="ECO:0000256" key="3">
    <source>
        <dbReference type="ARBA" id="ARBA00022692"/>
    </source>
</evidence>
<dbReference type="EMBL" id="CP011213">
    <property type="protein sequence ID" value="AKM81896.1"/>
    <property type="molecule type" value="Genomic_DNA"/>
</dbReference>
<keyword evidence="2" id="KW-0488">Methylation</keyword>
<organism evidence="7 8">
    <name type="scientific">Berkelbacteria bacterium GW2011_GWE1_39_12</name>
    <dbReference type="NCBI Taxonomy" id="1618337"/>
    <lineage>
        <taxon>Bacteria</taxon>
        <taxon>Candidatus Berkelbacteria</taxon>
    </lineage>
</organism>
<feature type="transmembrane region" description="Helical" evidence="6">
    <location>
        <begin position="20"/>
        <end position="43"/>
    </location>
</feature>
<accession>A0A0G4B1R2</accession>
<dbReference type="Gene3D" id="3.30.700.10">
    <property type="entry name" value="Glycoprotein, Type 4 Pilin"/>
    <property type="match status" value="1"/>
</dbReference>
<dbReference type="Pfam" id="PF07963">
    <property type="entry name" value="N_methyl"/>
    <property type="match status" value="1"/>
</dbReference>
<dbReference type="Proteomes" id="UP000035648">
    <property type="component" value="Chromosome"/>
</dbReference>
<keyword evidence="3 6" id="KW-0812">Transmembrane</keyword>
<evidence type="ECO:0000256" key="2">
    <source>
        <dbReference type="ARBA" id="ARBA00022481"/>
    </source>
</evidence>
<dbReference type="PANTHER" id="PTHR30093:SF44">
    <property type="entry name" value="TYPE II SECRETION SYSTEM CORE PROTEIN G"/>
    <property type="match status" value="1"/>
</dbReference>
<dbReference type="GO" id="GO:0016020">
    <property type="term" value="C:membrane"/>
    <property type="evidence" value="ECO:0007669"/>
    <property type="project" value="UniProtKB-SubCell"/>
</dbReference>
<evidence type="ECO:0000313" key="8">
    <source>
        <dbReference type="Proteomes" id="UP000035648"/>
    </source>
</evidence>
<keyword evidence="4 6" id="KW-1133">Transmembrane helix</keyword>
<name>A0A0G4B1R2_9BACT</name>
<dbReference type="STRING" id="1618337.UT28_C0001G0077"/>
<dbReference type="InterPro" id="IPR045584">
    <property type="entry name" value="Pilin-like"/>
</dbReference>
<evidence type="ECO:0000256" key="5">
    <source>
        <dbReference type="ARBA" id="ARBA00023136"/>
    </source>
</evidence>
<evidence type="ECO:0000256" key="4">
    <source>
        <dbReference type="ARBA" id="ARBA00022989"/>
    </source>
</evidence>
<dbReference type="PANTHER" id="PTHR30093">
    <property type="entry name" value="GENERAL SECRETION PATHWAY PROTEIN G"/>
    <property type="match status" value="1"/>
</dbReference>
<evidence type="ECO:0000313" key="7">
    <source>
        <dbReference type="EMBL" id="AKM81896.1"/>
    </source>
</evidence>
<dbReference type="SUPFAM" id="SSF54523">
    <property type="entry name" value="Pili subunits"/>
    <property type="match status" value="1"/>
</dbReference>
<dbReference type="InterPro" id="IPR012902">
    <property type="entry name" value="N_methyl_site"/>
</dbReference>
<reference evidence="7 8" key="1">
    <citation type="journal article" date="2015" name="Nature">
        <title>rRNA introns, odd ribosomes, and small enigmatic genomes across a large radiation of phyla.</title>
        <authorList>
            <person name="Brown C.T."/>
            <person name="Hug L.A."/>
            <person name="Thomas B.C."/>
            <person name="Sharon I."/>
            <person name="Castelle C.J."/>
            <person name="Singh A."/>
            <person name="Wilkins M.J."/>
            <person name="Williams K.H."/>
            <person name="Banfield J.F."/>
        </authorList>
    </citation>
    <scope>NUCLEOTIDE SEQUENCE [LARGE SCALE GENOMIC DNA]</scope>
</reference>
<keyword evidence="5 6" id="KW-0472">Membrane</keyword>